<feature type="non-terminal residue" evidence="1">
    <location>
        <position position="1"/>
    </location>
</feature>
<reference evidence="1 2" key="1">
    <citation type="submission" date="2024-02" db="EMBL/GenBank/DDBJ databases">
        <authorList>
            <person name="Chen Y."/>
            <person name="Shah S."/>
            <person name="Dougan E. K."/>
            <person name="Thang M."/>
            <person name="Chan C."/>
        </authorList>
    </citation>
    <scope>NUCLEOTIDE SEQUENCE [LARGE SCALE GENOMIC DNA]</scope>
</reference>
<proteinExistence type="predicted"/>
<protein>
    <submittedName>
        <fullName evidence="1">Uncharacterized protein</fullName>
    </submittedName>
</protein>
<evidence type="ECO:0000313" key="2">
    <source>
        <dbReference type="Proteomes" id="UP001642484"/>
    </source>
</evidence>
<evidence type="ECO:0000313" key="1">
    <source>
        <dbReference type="EMBL" id="CAK9049140.1"/>
    </source>
</evidence>
<dbReference type="Proteomes" id="UP001642484">
    <property type="component" value="Unassembled WGS sequence"/>
</dbReference>
<name>A0ABP0MCD9_9DINO</name>
<comment type="caution">
    <text evidence="1">The sequence shown here is derived from an EMBL/GenBank/DDBJ whole genome shotgun (WGS) entry which is preliminary data.</text>
</comment>
<dbReference type="EMBL" id="CAXAMN010016792">
    <property type="protein sequence ID" value="CAK9049140.1"/>
    <property type="molecule type" value="Genomic_DNA"/>
</dbReference>
<keyword evidence="2" id="KW-1185">Reference proteome</keyword>
<sequence length="235" mass="26686">PGRFFWLGHIHGDPSLIEFGHVICECFTKARDAGILGRVPRGTAFWFTQRTAIEALWFLPHRVSSICSCGCSSCLLCGSLSIRRPAPPILACNAKTSALYSWRWISGDRCLAQHRGPPNWKADVSPWQSITPSPPWSVDWSRSWRCTWPCSVGRPFRNLMELNMDAHTHRAHLTSPAASLLNQNGLQAQKTLEFSKKGRGINSRYEMKFKLEVVIYVSNRGRVKNLRYEGRSWIS</sequence>
<gene>
    <name evidence="1" type="ORF">CCMP2556_LOCUS25207</name>
</gene>
<accession>A0ABP0MCD9</accession>
<organism evidence="1 2">
    <name type="scientific">Durusdinium trenchii</name>
    <dbReference type="NCBI Taxonomy" id="1381693"/>
    <lineage>
        <taxon>Eukaryota</taxon>
        <taxon>Sar</taxon>
        <taxon>Alveolata</taxon>
        <taxon>Dinophyceae</taxon>
        <taxon>Suessiales</taxon>
        <taxon>Symbiodiniaceae</taxon>
        <taxon>Durusdinium</taxon>
    </lineage>
</organism>